<protein>
    <submittedName>
        <fullName evidence="1">Uncharacterized protein</fullName>
    </submittedName>
</protein>
<dbReference type="AlphaFoldDB" id="A0A080LZG4"/>
<name>A0A080LZG4_9PROT</name>
<dbReference type="EMBL" id="JDVG02000065">
    <property type="protein sequence ID" value="KFB74293.1"/>
    <property type="molecule type" value="Genomic_DNA"/>
</dbReference>
<proteinExistence type="predicted"/>
<evidence type="ECO:0000313" key="2">
    <source>
        <dbReference type="Proteomes" id="UP000020077"/>
    </source>
</evidence>
<comment type="caution">
    <text evidence="1">The sequence shown here is derived from an EMBL/GenBank/DDBJ whole genome shotgun (WGS) entry which is preliminary data.</text>
</comment>
<dbReference type="Proteomes" id="UP000020077">
    <property type="component" value="Unassembled WGS sequence"/>
</dbReference>
<organism evidence="1 2">
    <name type="scientific">Candidatus Accumulibacter phosphatis</name>
    <dbReference type="NCBI Taxonomy" id="327160"/>
    <lineage>
        <taxon>Bacteria</taxon>
        <taxon>Pseudomonadati</taxon>
        <taxon>Pseudomonadota</taxon>
        <taxon>Betaproteobacteria</taxon>
        <taxon>Candidatus Accumulibacter</taxon>
    </lineage>
</organism>
<dbReference type="AntiFam" id="ANF00074">
    <property type="entry name" value="Shadow ORF (opposite alaS)"/>
</dbReference>
<sequence length="209" mass="22730">MVVEDFRTGSARTGVAHHPEVVGSVARTLVVTDAHHPLGRHTDLPRPDVVGFVVLGIDRHPQAVGGQSIDLDQQFPGVADRVELEVVAEREVAEHFEEGVVTRSVADVFEVVVLAAGANAFLRSGRAQVRPFVETEKDVLELVHAGVGEQQRRIGMRYQRTRGNDLVAFGGEEFQELVADFSACHHDPSRCGARSRSCDFIVKVGFAAS</sequence>
<reference evidence="1 2" key="1">
    <citation type="submission" date="2014-02" db="EMBL/GenBank/DDBJ databases">
        <title>Expanding our view of genomic diversity in Candidatus Accumulibacter clades.</title>
        <authorList>
            <person name="Skennerton C.T."/>
            <person name="Barr J.J."/>
            <person name="Slater F.R."/>
            <person name="Bond P.L."/>
            <person name="Tyson G.W."/>
        </authorList>
    </citation>
    <scope>NUCLEOTIDE SEQUENCE [LARGE SCALE GENOMIC DNA]</scope>
    <source>
        <strain evidence="2">BA-91</strain>
    </source>
</reference>
<gene>
    <name evidence="1" type="ORF">AW09_000414</name>
</gene>
<accession>A0A080LZG4</accession>
<evidence type="ECO:0000313" key="1">
    <source>
        <dbReference type="EMBL" id="KFB74293.1"/>
    </source>
</evidence>